<feature type="domain" description="Heterokaryon incompatibility" evidence="2">
    <location>
        <begin position="50"/>
        <end position="200"/>
    </location>
</feature>
<proteinExistence type="predicted"/>
<comment type="caution">
    <text evidence="3">The sequence shown here is derived from an EMBL/GenBank/DDBJ whole genome shotgun (WGS) entry which is preliminary data.</text>
</comment>
<dbReference type="eggNOG" id="ENOG502SHWS">
    <property type="taxonomic scope" value="Eukaryota"/>
</dbReference>
<dbReference type="InterPro" id="IPR010730">
    <property type="entry name" value="HET"/>
</dbReference>
<dbReference type="Pfam" id="PF26639">
    <property type="entry name" value="Het-6_barrel"/>
    <property type="match status" value="1"/>
</dbReference>
<dbReference type="InterPro" id="IPR052895">
    <property type="entry name" value="HetReg/Transcr_Mod"/>
</dbReference>
<accession>G9NTM1</accession>
<dbReference type="KEGG" id="tatv:25786178"/>
<dbReference type="PANTHER" id="PTHR24148:SF77">
    <property type="entry name" value="HETEROKARYON INCOMPATIBILITY DOMAIN-CONTAINING PROTEIN"/>
    <property type="match status" value="1"/>
</dbReference>
<feature type="region of interest" description="Disordered" evidence="1">
    <location>
        <begin position="442"/>
        <end position="467"/>
    </location>
</feature>
<evidence type="ECO:0000259" key="2">
    <source>
        <dbReference type="Pfam" id="PF06985"/>
    </source>
</evidence>
<name>G9NTM1_HYPAI</name>
<reference evidence="3 4" key="1">
    <citation type="journal article" date="2011" name="Genome Biol.">
        <title>Comparative genome sequence analysis underscores mycoparasitism as the ancestral life style of Trichoderma.</title>
        <authorList>
            <person name="Kubicek C.P."/>
            <person name="Herrera-Estrella A."/>
            <person name="Seidl-Seiboth V."/>
            <person name="Martinez D.A."/>
            <person name="Druzhinina I.S."/>
            <person name="Thon M."/>
            <person name="Zeilinger S."/>
            <person name="Casas-Flores S."/>
            <person name="Horwitz B.A."/>
            <person name="Mukherjee P.K."/>
            <person name="Mukherjee M."/>
            <person name="Kredics L."/>
            <person name="Alcaraz L.D."/>
            <person name="Aerts A."/>
            <person name="Antal Z."/>
            <person name="Atanasova L."/>
            <person name="Cervantes-Badillo M.G."/>
            <person name="Challacombe J."/>
            <person name="Chertkov O."/>
            <person name="McCluskey K."/>
            <person name="Coulpier F."/>
            <person name="Deshpande N."/>
            <person name="von Doehren H."/>
            <person name="Ebbole D.J."/>
            <person name="Esquivel-Naranjo E.U."/>
            <person name="Fekete E."/>
            <person name="Flipphi M."/>
            <person name="Glaser F."/>
            <person name="Gomez-Rodriguez E.Y."/>
            <person name="Gruber S."/>
            <person name="Han C."/>
            <person name="Henrissat B."/>
            <person name="Hermosa R."/>
            <person name="Hernandez-Onate M."/>
            <person name="Karaffa L."/>
            <person name="Kosti I."/>
            <person name="Le Crom S."/>
            <person name="Lindquist E."/>
            <person name="Lucas S."/>
            <person name="Luebeck M."/>
            <person name="Luebeck P.S."/>
            <person name="Margeot A."/>
            <person name="Metz B."/>
            <person name="Misra M."/>
            <person name="Nevalainen H."/>
            <person name="Omann M."/>
            <person name="Packer N."/>
            <person name="Perrone G."/>
            <person name="Uresti-Rivera E.E."/>
            <person name="Salamov A."/>
            <person name="Schmoll M."/>
            <person name="Seiboth B."/>
            <person name="Shapiro H."/>
            <person name="Sukno S."/>
            <person name="Tamayo-Ramos J.A."/>
            <person name="Tisch D."/>
            <person name="Wiest A."/>
            <person name="Wilkinson H.H."/>
            <person name="Zhang M."/>
            <person name="Coutinho P.M."/>
            <person name="Kenerley C.M."/>
            <person name="Monte E."/>
            <person name="Baker S.E."/>
            <person name="Grigoriev I.V."/>
        </authorList>
    </citation>
    <scope>NUCLEOTIDE SEQUENCE [LARGE SCALE GENOMIC DNA]</scope>
    <source>
        <strain evidence="4">ATCC 20476 / IMI 206040</strain>
    </source>
</reference>
<feature type="compositionally biased region" description="Basic and acidic residues" evidence="1">
    <location>
        <begin position="447"/>
        <end position="467"/>
    </location>
</feature>
<evidence type="ECO:0000313" key="3">
    <source>
        <dbReference type="EMBL" id="EHK46062.1"/>
    </source>
</evidence>
<dbReference type="PANTHER" id="PTHR24148">
    <property type="entry name" value="ANKYRIN REPEAT DOMAIN-CONTAINING PROTEIN 39 HOMOLOG-RELATED"/>
    <property type="match status" value="1"/>
</dbReference>
<dbReference type="Proteomes" id="UP000005426">
    <property type="component" value="Unassembled WGS sequence"/>
</dbReference>
<dbReference type="GeneID" id="25786178"/>
<evidence type="ECO:0000313" key="4">
    <source>
        <dbReference type="Proteomes" id="UP000005426"/>
    </source>
</evidence>
<sequence length="664" mass="75756">MGSATGKNPYKTLGASSFRLLEVWRTDNGDIAGRLETFSLHVTSQDYPSFATVSYAWGEVTRNETIDLDGEPFAVLDSTYPLLEAICDNANLKSYARFWIDSICINSDDEEERASQVQLMGQLYESSYITIVWLGPGDVESDQGMEFFLSLCQRREELVETWERRQLRGMPPDLNIAEKWRVLRDLLQRPWWRRVWTIQEFILPRRLVFFCGNKHMSHSQFPKAISAISCCNPDESLIGSNARNAAWNRRRLRQWSERQRRSGQQSPIEMSLIALVAYTSDCFVTNPKDRIYAFLGLANKEDRSVVGQPNYRSDVSVETIYTNVVKSFIKTYNSLDIICFATLFNSSNQLPVQNKVVVAAPSWVPNWNIRVQVFVTPLLVSQSGISYIGNFRPVVGRSDAEDAALYTAAGNTLPECSFSEDFQMTCKGIILDCIDGLGSTSVTPKGGDADQHDSKLIPSRSDRNREIDRSTSNCDFAQRREQSSRLLDKLIRSMVLDREDRYLSIRTPLDRFRVEFAHLMACRDRNRNTSAYQPFYTWINDNEGLEIWGFKLEELFRSASLATVPPNFELPEQREDGFPSRLNDTIGPREMRKRLMVTEQGFVGMAPSRAKRGDVVCVLYGCRVPVLLRCCGDNYKFVGECYVDGFMNGEIFDRGLKSEDLVLV</sequence>
<dbReference type="OMA" id="CEHIGNF"/>
<gene>
    <name evidence="3" type="ORF">TRIATDRAFT_88561</name>
</gene>
<protein>
    <recommendedName>
        <fullName evidence="2">Heterokaryon incompatibility domain-containing protein</fullName>
    </recommendedName>
</protein>
<organism evidence="3 4">
    <name type="scientific">Hypocrea atroviridis (strain ATCC 20476 / IMI 206040)</name>
    <name type="common">Trichoderma atroviride</name>
    <dbReference type="NCBI Taxonomy" id="452589"/>
    <lineage>
        <taxon>Eukaryota</taxon>
        <taxon>Fungi</taxon>
        <taxon>Dikarya</taxon>
        <taxon>Ascomycota</taxon>
        <taxon>Pezizomycotina</taxon>
        <taxon>Sordariomycetes</taxon>
        <taxon>Hypocreomycetidae</taxon>
        <taxon>Hypocreales</taxon>
        <taxon>Hypocreaceae</taxon>
        <taxon>Trichoderma</taxon>
    </lineage>
</organism>
<dbReference type="EMBL" id="ABDG02000023">
    <property type="protein sequence ID" value="EHK46062.1"/>
    <property type="molecule type" value="Genomic_DNA"/>
</dbReference>
<dbReference type="OrthoDB" id="2504919at2759"/>
<dbReference type="STRING" id="452589.G9NTM1"/>
<keyword evidence="4" id="KW-1185">Reference proteome</keyword>
<dbReference type="AlphaFoldDB" id="G9NTM1"/>
<dbReference type="Pfam" id="PF06985">
    <property type="entry name" value="HET"/>
    <property type="match status" value="1"/>
</dbReference>
<evidence type="ECO:0000256" key="1">
    <source>
        <dbReference type="SAM" id="MobiDB-lite"/>
    </source>
</evidence>
<dbReference type="HOGENOM" id="CLU_004184_7_3_1"/>